<organism evidence="4 5">
    <name type="scientific">Deinococcus hopiensis KR-140</name>
    <dbReference type="NCBI Taxonomy" id="695939"/>
    <lineage>
        <taxon>Bacteria</taxon>
        <taxon>Thermotogati</taxon>
        <taxon>Deinococcota</taxon>
        <taxon>Deinococci</taxon>
        <taxon>Deinococcales</taxon>
        <taxon>Deinococcaceae</taxon>
        <taxon>Deinococcus</taxon>
    </lineage>
</organism>
<dbReference type="EMBL" id="FWWU01000005">
    <property type="protein sequence ID" value="SMB81839.1"/>
    <property type="molecule type" value="Genomic_DNA"/>
</dbReference>
<feature type="domain" description="Lantibiotic dehydratase N-terminal" evidence="2">
    <location>
        <begin position="41"/>
        <end position="662"/>
    </location>
</feature>
<feature type="region of interest" description="Disordered" evidence="1">
    <location>
        <begin position="1018"/>
        <end position="1039"/>
    </location>
</feature>
<dbReference type="RefSeq" id="WP_084046061.1">
    <property type="nucleotide sequence ID" value="NZ_FWWU01000005.1"/>
</dbReference>
<evidence type="ECO:0000313" key="5">
    <source>
        <dbReference type="Proteomes" id="UP000192582"/>
    </source>
</evidence>
<name>A0A1W1ULH1_9DEIO</name>
<dbReference type="NCBIfam" id="TIGR03891">
    <property type="entry name" value="thiopep_ocin"/>
    <property type="match status" value="1"/>
</dbReference>
<reference evidence="4 5" key="1">
    <citation type="submission" date="2017-04" db="EMBL/GenBank/DDBJ databases">
        <authorList>
            <person name="Afonso C.L."/>
            <person name="Miller P.J."/>
            <person name="Scott M.A."/>
            <person name="Spackman E."/>
            <person name="Goraichik I."/>
            <person name="Dimitrov K.M."/>
            <person name="Suarez D.L."/>
            <person name="Swayne D.E."/>
        </authorList>
    </citation>
    <scope>NUCLEOTIDE SEQUENCE [LARGE SCALE GENOMIC DNA]</scope>
    <source>
        <strain evidence="4 5">KR-140</strain>
    </source>
</reference>
<accession>A0A1W1ULH1</accession>
<proteinExistence type="predicted"/>
<dbReference type="AlphaFoldDB" id="A0A1W1ULH1"/>
<dbReference type="InterPro" id="IPR023809">
    <property type="entry name" value="Thiopep_bacteriocin_synth_dom"/>
</dbReference>
<evidence type="ECO:0000256" key="1">
    <source>
        <dbReference type="SAM" id="MobiDB-lite"/>
    </source>
</evidence>
<dbReference type="Proteomes" id="UP000192582">
    <property type="component" value="Unassembled WGS sequence"/>
</dbReference>
<dbReference type="Pfam" id="PF14028">
    <property type="entry name" value="Lant_dehydr_C"/>
    <property type="match status" value="1"/>
</dbReference>
<keyword evidence="5" id="KW-1185">Reference proteome</keyword>
<feature type="domain" description="Thiopeptide-type bacteriocin biosynthesis" evidence="3">
    <location>
        <begin position="732"/>
        <end position="1002"/>
    </location>
</feature>
<sequence length="1039" mass="114937">MTDPRIGVMARAALFPTQLVQTFLAGTRPEIQRLSDLASHQGFMEALTIASPTLADELAGVHPGWPEKRLRSLMGGVTRYLLRATTRCTPFGAFAGVRALPVGEDTALTLGELGAHRKTLRVDAQQVWQLVKQLEERGALVDDLYVYANPTLYQRGERLRLPYQDTYGQGRDSMQLSLRATPVVARVMELAARPVQLRALLGRLQEEYSDAPLSYIRPFVLKLAEQQVLLSTLRPPMTESDPLRYVAQVTPATEAAQDLRAHMTTLLDLTRQYNETAVGEGVRTLRALLDELKFESGQAQRHVQVDTRLDASGTFGRGDLQALSEAARALTRLLPQPSHSHLTEFADAFLERYGNREVPLLELLDPDYGLGAPAGYANPASTRTVSAPPHDRNALIHRVLARAAGSGAVDLQAEGLVPDEERPLPESIDAFVRRAPREDGEAWLVLEGLHGPGGNTFGRFTHVDPELHAHWLVRARQEEAVSDLIVSDLVYSEGSGHANNVAIHAPIYQHQTAVASTPGVPHDRHIMPSDVMVGVQGGRFYFRSRSRGVQLRFRTPHVLNPALAPNVVRFLQECSEMHAPEVPHWSWEGAAELGQLPRVTYGRVVLSPARWRLPRTVIEAEDFATALGQYRMTCGLPRFAYAGRGDNRLLLDLDAPLCQEMLRGIVSKESEVLDEALGDYNSVEGRSPAGRHAVQYVVTFPLAGVTLPHVAPRVDERPDESLRWILPFQGGVYLKLYGPHIMQDDVITAMQAATALAFAECGALAPQPDAWFFIRYADPDHHVRWRLFGAGPVFEATAQRLLREAAVLQQRGLVTRVELASYEREIERYGGNAGVQVSEGIFAADSAWLAELLGGAMPAGDARLPFVAATADGLLDALQLDAPTRRWALEMACAGYRQEFTRTPGDTEHIERVLSQDARQHRAAVWQHLAGLYPAHGELLLPGTALLRERLAPLVPAFHPMVDRTRDPERAALMLSSFMHMHANRAQLDRFQEFRALNLLLKTHQGFAHHLPRTLDPRAFQDNSAPRFPATPARKGAHA</sequence>
<dbReference type="Pfam" id="PF04738">
    <property type="entry name" value="Lant_dehydr_N"/>
    <property type="match status" value="1"/>
</dbReference>
<evidence type="ECO:0000313" key="4">
    <source>
        <dbReference type="EMBL" id="SMB81839.1"/>
    </source>
</evidence>
<evidence type="ECO:0000259" key="2">
    <source>
        <dbReference type="Pfam" id="PF04738"/>
    </source>
</evidence>
<gene>
    <name evidence="4" type="ORF">SAMN00790413_04740</name>
</gene>
<evidence type="ECO:0000259" key="3">
    <source>
        <dbReference type="Pfam" id="PF14028"/>
    </source>
</evidence>
<dbReference type="InterPro" id="IPR006827">
    <property type="entry name" value="Lant_deHydtase_N"/>
</dbReference>
<dbReference type="STRING" id="695939.SAMN00790413_04740"/>
<protein>
    <submittedName>
        <fullName evidence="4">Thiopeptide-type bacteriocin biosynthesis domain-containing protein</fullName>
    </submittedName>
</protein>
<dbReference type="OrthoDB" id="145323at2"/>